<keyword evidence="2" id="KW-0472">Membrane</keyword>
<dbReference type="GO" id="GO:0005548">
    <property type="term" value="F:phospholipid transporter activity"/>
    <property type="evidence" value="ECO:0007669"/>
    <property type="project" value="TreeGrafter"/>
</dbReference>
<dbReference type="GO" id="GO:0043190">
    <property type="term" value="C:ATP-binding cassette (ABC) transporter complex"/>
    <property type="evidence" value="ECO:0007669"/>
    <property type="project" value="InterPro"/>
</dbReference>
<reference evidence="3 4" key="1">
    <citation type="submission" date="2020-07" db="EMBL/GenBank/DDBJ databases">
        <title>Sequencing the genomes of 1000 actinobacteria strains.</title>
        <authorList>
            <person name="Klenk H.-P."/>
        </authorList>
    </citation>
    <scope>NUCLEOTIDE SEQUENCE [LARGE SCALE GENOMIC DNA]</scope>
    <source>
        <strain evidence="3 4">DSM 26487</strain>
    </source>
</reference>
<feature type="transmembrane region" description="Helical" evidence="2">
    <location>
        <begin position="168"/>
        <end position="198"/>
    </location>
</feature>
<evidence type="ECO:0000313" key="4">
    <source>
        <dbReference type="Proteomes" id="UP000564496"/>
    </source>
</evidence>
<protein>
    <submittedName>
        <fullName evidence="3">Phospholipid/cholesterol/gamma-HCH transport system permease protein</fullName>
    </submittedName>
</protein>
<feature type="transmembrane region" description="Helical" evidence="2">
    <location>
        <begin position="218"/>
        <end position="237"/>
    </location>
</feature>
<evidence type="ECO:0000256" key="2">
    <source>
        <dbReference type="SAM" id="Phobius"/>
    </source>
</evidence>
<feature type="region of interest" description="Disordered" evidence="1">
    <location>
        <begin position="1"/>
        <end position="24"/>
    </location>
</feature>
<feature type="transmembrane region" description="Helical" evidence="2">
    <location>
        <begin position="74"/>
        <end position="95"/>
    </location>
</feature>
<organism evidence="3 4">
    <name type="scientific">Nocardioides panzhihuensis</name>
    <dbReference type="NCBI Taxonomy" id="860243"/>
    <lineage>
        <taxon>Bacteria</taxon>
        <taxon>Bacillati</taxon>
        <taxon>Actinomycetota</taxon>
        <taxon>Actinomycetes</taxon>
        <taxon>Propionibacteriales</taxon>
        <taxon>Nocardioidaceae</taxon>
        <taxon>Nocardioides</taxon>
    </lineage>
</organism>
<dbReference type="InterPro" id="IPR030802">
    <property type="entry name" value="Permease_MalE"/>
</dbReference>
<dbReference type="AlphaFoldDB" id="A0A7Z0ISY6"/>
<dbReference type="Pfam" id="PF02405">
    <property type="entry name" value="MlaE"/>
    <property type="match status" value="1"/>
</dbReference>
<keyword evidence="4" id="KW-1185">Reference proteome</keyword>
<dbReference type="RefSeq" id="WP_246321485.1">
    <property type="nucleotide sequence ID" value="NZ_JACBZR010000001.1"/>
</dbReference>
<feature type="transmembrane region" description="Helical" evidence="2">
    <location>
        <begin position="258"/>
        <end position="279"/>
    </location>
</feature>
<sequence>MALDTQPPPAAEQPQRPLTPSGRMMHRAPAGVQRILVDMGEAGRLLGYLVKTAVKEPRGYWTATRDEMFYMLQFCWLPVTLAVGGFSFLIANYAYDLVGLLGAGNRLGTYFVFASLREISPFATGMAVAGVMGTAMTADLGARKIREELDAFTVLGIDAIRTLVLPRVIAITVMMVAFNIVGSLLGMSMAMISATWLGTTSPGAFLGNLLGSMTVPELVGTTVKCTLIGLFIGVVSAQKGLNAKGGAEGVGRAVNEAVVLSFAAVWVVNFIVNATMLGLNPEMLISR</sequence>
<accession>A0A7Z0ISY6</accession>
<dbReference type="PANTHER" id="PTHR30188">
    <property type="entry name" value="ABC TRANSPORTER PERMEASE PROTEIN-RELATED"/>
    <property type="match status" value="1"/>
</dbReference>
<keyword evidence="2" id="KW-1133">Transmembrane helix</keyword>
<name>A0A7Z0ISY6_9ACTN</name>
<comment type="caution">
    <text evidence="3">The sequence shown here is derived from an EMBL/GenBank/DDBJ whole genome shotgun (WGS) entry which is preliminary data.</text>
</comment>
<gene>
    <name evidence="3" type="ORF">BJ988_002910</name>
</gene>
<keyword evidence="2" id="KW-0812">Transmembrane</keyword>
<proteinExistence type="predicted"/>
<dbReference type="Proteomes" id="UP000564496">
    <property type="component" value="Unassembled WGS sequence"/>
</dbReference>
<evidence type="ECO:0000256" key="1">
    <source>
        <dbReference type="SAM" id="MobiDB-lite"/>
    </source>
</evidence>
<dbReference type="PANTHER" id="PTHR30188:SF4">
    <property type="entry name" value="PROTEIN TRIGALACTOSYLDIACYLGLYCEROL 1, CHLOROPLASTIC"/>
    <property type="match status" value="1"/>
</dbReference>
<dbReference type="EMBL" id="JACBZR010000001">
    <property type="protein sequence ID" value="NYI78262.1"/>
    <property type="molecule type" value="Genomic_DNA"/>
</dbReference>
<feature type="compositionally biased region" description="Pro residues" evidence="1">
    <location>
        <begin position="1"/>
        <end position="11"/>
    </location>
</feature>
<evidence type="ECO:0000313" key="3">
    <source>
        <dbReference type="EMBL" id="NYI78262.1"/>
    </source>
</evidence>